<keyword evidence="1" id="KW-1133">Transmembrane helix</keyword>
<accession>A0A2X2WHH7</accession>
<dbReference type="EMBL" id="UAVY01000007">
    <property type="protein sequence ID" value="SQB37083.1"/>
    <property type="molecule type" value="Genomic_DNA"/>
</dbReference>
<reference evidence="2 3" key="1">
    <citation type="submission" date="2018-06" db="EMBL/GenBank/DDBJ databases">
        <authorList>
            <consortium name="Pathogen Informatics"/>
            <person name="Doyle S."/>
        </authorList>
    </citation>
    <scope>NUCLEOTIDE SEQUENCE [LARGE SCALE GENOMIC DNA]</scope>
    <source>
        <strain evidence="2 3">NCTC10786</strain>
    </source>
</reference>
<evidence type="ECO:0000256" key="1">
    <source>
        <dbReference type="SAM" id="Phobius"/>
    </source>
</evidence>
<keyword evidence="1" id="KW-0472">Membrane</keyword>
<sequence>MRCFFKSAAYYTVTFPPVFMKMRQGERIYTFLTLILITIHYSNYYSQANDSSLRLIDDFLTRAHTLSSVKQSK</sequence>
<gene>
    <name evidence="2" type="ORF">NCTC10786_03894</name>
</gene>
<protein>
    <submittedName>
        <fullName evidence="2">Uncharacterized protein</fullName>
    </submittedName>
</protein>
<feature type="transmembrane region" description="Helical" evidence="1">
    <location>
        <begin position="28"/>
        <end position="45"/>
    </location>
</feature>
<name>A0A2X2WHH7_CITKO</name>
<keyword evidence="1" id="KW-0812">Transmembrane</keyword>
<dbReference type="Proteomes" id="UP000251584">
    <property type="component" value="Unassembled WGS sequence"/>
</dbReference>
<proteinExistence type="predicted"/>
<evidence type="ECO:0000313" key="2">
    <source>
        <dbReference type="EMBL" id="SQB37083.1"/>
    </source>
</evidence>
<dbReference type="AlphaFoldDB" id="A0A2X2WHH7"/>
<organism evidence="2 3">
    <name type="scientific">Citrobacter koseri</name>
    <name type="common">Citrobacter diversus</name>
    <dbReference type="NCBI Taxonomy" id="545"/>
    <lineage>
        <taxon>Bacteria</taxon>
        <taxon>Pseudomonadati</taxon>
        <taxon>Pseudomonadota</taxon>
        <taxon>Gammaproteobacteria</taxon>
        <taxon>Enterobacterales</taxon>
        <taxon>Enterobacteriaceae</taxon>
        <taxon>Citrobacter</taxon>
    </lineage>
</organism>
<evidence type="ECO:0000313" key="3">
    <source>
        <dbReference type="Proteomes" id="UP000251584"/>
    </source>
</evidence>